<organism evidence="1 2">
    <name type="scientific">Bacillus cereus TIAC219</name>
    <dbReference type="NCBI Taxonomy" id="718222"/>
    <lineage>
        <taxon>Bacteria</taxon>
        <taxon>Bacillati</taxon>
        <taxon>Bacillota</taxon>
        <taxon>Bacilli</taxon>
        <taxon>Bacillales</taxon>
        <taxon>Bacillaceae</taxon>
        <taxon>Bacillus</taxon>
        <taxon>Bacillus cereus group</taxon>
    </lineage>
</organism>
<dbReference type="RefSeq" id="WP_000271783.1">
    <property type="nucleotide sequence ID" value="NZ_KB976023.1"/>
</dbReference>
<proteinExistence type="predicted"/>
<reference evidence="1 2" key="1">
    <citation type="submission" date="2013-01" db="EMBL/GenBank/DDBJ databases">
        <title>The Genome Sequence of Bacillus cereus TIAC219.</title>
        <authorList>
            <consortium name="The Broad Institute Genome Sequencing Platform"/>
            <consortium name="The Broad Institute Genome Sequencing Center for Infectious Disease"/>
            <person name="Feldgarden M."/>
            <person name="Van der Auwera G.A."/>
            <person name="Mahillon J."/>
            <person name="Duprez V."/>
            <person name="Timmery S."/>
            <person name="Mattelet C."/>
            <person name="Dierick K."/>
            <person name="Sun M."/>
            <person name="Yu Z."/>
            <person name="Zhu L."/>
            <person name="Hu X."/>
            <person name="Shank E.B."/>
            <person name="Swiecicka I."/>
            <person name="Hansen B.M."/>
            <person name="Andrup L."/>
            <person name="Walker B."/>
            <person name="Young S.K."/>
            <person name="Zeng Q."/>
            <person name="Gargeya S."/>
            <person name="Fitzgerald M."/>
            <person name="Haas B."/>
            <person name="Abouelleil A."/>
            <person name="Alvarado L."/>
            <person name="Arachchi H.M."/>
            <person name="Berlin A.M."/>
            <person name="Chapman S.B."/>
            <person name="Dewar J."/>
            <person name="Goldberg J."/>
            <person name="Griggs A."/>
            <person name="Gujja S."/>
            <person name="Hansen M."/>
            <person name="Howarth C."/>
            <person name="Imamovic A."/>
            <person name="Larimer J."/>
            <person name="McCowan C."/>
            <person name="Murphy C."/>
            <person name="Neiman D."/>
            <person name="Pearson M."/>
            <person name="Priest M."/>
            <person name="Roberts A."/>
            <person name="Saif S."/>
            <person name="Shea T."/>
            <person name="Sisk P."/>
            <person name="Sykes S."/>
            <person name="Wortman J."/>
            <person name="Nusbaum C."/>
            <person name="Birren B."/>
        </authorList>
    </citation>
    <scope>NUCLEOTIDE SEQUENCE [LARGE SCALE GENOMIC DNA]</scope>
    <source>
        <strain evidence="1 2">TIAC219</strain>
    </source>
</reference>
<evidence type="ECO:0008006" key="3">
    <source>
        <dbReference type="Google" id="ProtNLM"/>
    </source>
</evidence>
<dbReference type="AlphaFoldDB" id="A0ABC9SPA2"/>
<dbReference type="EMBL" id="AHCJ01000113">
    <property type="protein sequence ID" value="EOQ55862.1"/>
    <property type="molecule type" value="Genomic_DNA"/>
</dbReference>
<evidence type="ECO:0000313" key="1">
    <source>
        <dbReference type="EMBL" id="EOQ55862.1"/>
    </source>
</evidence>
<gene>
    <name evidence="1" type="ORF">IAY_06516</name>
</gene>
<sequence length="62" mass="7165">MYDAIQWNAADYIPECDLKGDVHVTREEMIILLTLNSNYSEEYLNACSDEQITNLYNDKCGN</sequence>
<name>A0ABC9SPA2_BACCE</name>
<accession>A0ABC9SPA2</accession>
<evidence type="ECO:0000313" key="2">
    <source>
        <dbReference type="Proteomes" id="UP000014060"/>
    </source>
</evidence>
<comment type="caution">
    <text evidence="1">The sequence shown here is derived from an EMBL/GenBank/DDBJ whole genome shotgun (WGS) entry which is preliminary data.</text>
</comment>
<protein>
    <recommendedName>
        <fullName evidence="3">Phage protein</fullName>
    </recommendedName>
</protein>
<dbReference type="Proteomes" id="UP000014060">
    <property type="component" value="Unassembled WGS sequence"/>
</dbReference>